<accession>A0A9X2DA03</accession>
<dbReference type="GO" id="GO:0046677">
    <property type="term" value="P:response to antibiotic"/>
    <property type="evidence" value="ECO:0007669"/>
    <property type="project" value="InterPro"/>
</dbReference>
<dbReference type="PANTHER" id="PTHR30055">
    <property type="entry name" value="HTH-TYPE TRANSCRIPTIONAL REGULATOR RUTR"/>
    <property type="match status" value="1"/>
</dbReference>
<dbReference type="InterPro" id="IPR036271">
    <property type="entry name" value="Tet_transcr_reg_TetR-rel_C_sf"/>
</dbReference>
<keyword evidence="3 5" id="KW-0238">DNA-binding</keyword>
<dbReference type="Proteomes" id="UP001139485">
    <property type="component" value="Unassembled WGS sequence"/>
</dbReference>
<gene>
    <name evidence="7" type="ORF">M8330_16030</name>
</gene>
<organism evidence="7 8">
    <name type="scientific">Nocardioides bruguierae</name>
    <dbReference type="NCBI Taxonomy" id="2945102"/>
    <lineage>
        <taxon>Bacteria</taxon>
        <taxon>Bacillati</taxon>
        <taxon>Actinomycetota</taxon>
        <taxon>Actinomycetes</taxon>
        <taxon>Propionibacteriales</taxon>
        <taxon>Nocardioidaceae</taxon>
        <taxon>Nocardioides</taxon>
    </lineage>
</organism>
<dbReference type="InterPro" id="IPR050109">
    <property type="entry name" value="HTH-type_TetR-like_transc_reg"/>
</dbReference>
<evidence type="ECO:0000256" key="4">
    <source>
        <dbReference type="ARBA" id="ARBA00023163"/>
    </source>
</evidence>
<dbReference type="PRINTS" id="PR00400">
    <property type="entry name" value="TETREPRESSOR"/>
</dbReference>
<evidence type="ECO:0000313" key="8">
    <source>
        <dbReference type="Proteomes" id="UP001139485"/>
    </source>
</evidence>
<dbReference type="EMBL" id="JAMOIL010000023">
    <property type="protein sequence ID" value="MCM0621799.1"/>
    <property type="molecule type" value="Genomic_DNA"/>
</dbReference>
<dbReference type="Pfam" id="PF02909">
    <property type="entry name" value="TetR_C_1"/>
    <property type="match status" value="1"/>
</dbReference>
<dbReference type="InterPro" id="IPR001647">
    <property type="entry name" value="HTH_TetR"/>
</dbReference>
<evidence type="ECO:0000256" key="1">
    <source>
        <dbReference type="ARBA" id="ARBA00022491"/>
    </source>
</evidence>
<dbReference type="PROSITE" id="PS50977">
    <property type="entry name" value="HTH_TETR_2"/>
    <property type="match status" value="1"/>
</dbReference>
<dbReference type="PANTHER" id="PTHR30055:SF151">
    <property type="entry name" value="TRANSCRIPTIONAL REGULATORY PROTEIN"/>
    <property type="match status" value="1"/>
</dbReference>
<dbReference type="InterPro" id="IPR003012">
    <property type="entry name" value="Tet_transcr_reg_TetR"/>
</dbReference>
<dbReference type="InterPro" id="IPR004111">
    <property type="entry name" value="Repressor_TetR_C"/>
</dbReference>
<evidence type="ECO:0000256" key="2">
    <source>
        <dbReference type="ARBA" id="ARBA00023015"/>
    </source>
</evidence>
<keyword evidence="8" id="KW-1185">Reference proteome</keyword>
<dbReference type="GO" id="GO:0000976">
    <property type="term" value="F:transcription cis-regulatory region binding"/>
    <property type="evidence" value="ECO:0007669"/>
    <property type="project" value="TreeGrafter"/>
</dbReference>
<dbReference type="GO" id="GO:0045892">
    <property type="term" value="P:negative regulation of DNA-templated transcription"/>
    <property type="evidence" value="ECO:0007669"/>
    <property type="project" value="InterPro"/>
</dbReference>
<dbReference type="RefSeq" id="WP_250828137.1">
    <property type="nucleotide sequence ID" value="NZ_JAMOIL010000023.1"/>
</dbReference>
<evidence type="ECO:0000259" key="6">
    <source>
        <dbReference type="PROSITE" id="PS50977"/>
    </source>
</evidence>
<keyword evidence="4" id="KW-0804">Transcription</keyword>
<feature type="domain" description="HTH tetR-type" evidence="6">
    <location>
        <begin position="1"/>
        <end position="54"/>
    </location>
</feature>
<name>A0A9X2DA03_9ACTN</name>
<evidence type="ECO:0000256" key="5">
    <source>
        <dbReference type="PROSITE-ProRule" id="PRU00335"/>
    </source>
</evidence>
<reference evidence="7" key="1">
    <citation type="submission" date="2022-05" db="EMBL/GenBank/DDBJ databases">
        <authorList>
            <person name="Tuo L."/>
        </authorList>
    </citation>
    <scope>NUCLEOTIDE SEQUENCE</scope>
    <source>
        <strain evidence="7">BSK12Z-4</strain>
    </source>
</reference>
<feature type="DNA-binding region" description="H-T-H motif" evidence="5">
    <location>
        <begin position="17"/>
        <end position="36"/>
    </location>
</feature>
<dbReference type="SUPFAM" id="SSF46689">
    <property type="entry name" value="Homeodomain-like"/>
    <property type="match status" value="1"/>
</dbReference>
<dbReference type="SUPFAM" id="SSF48498">
    <property type="entry name" value="Tetracyclin repressor-like, C-terminal domain"/>
    <property type="match status" value="1"/>
</dbReference>
<protein>
    <submittedName>
        <fullName evidence="7">TetR/AcrR family transcriptional regulator</fullName>
    </submittedName>
</protein>
<keyword evidence="1" id="KW-0678">Repressor</keyword>
<proteinExistence type="predicted"/>
<dbReference type="Pfam" id="PF00440">
    <property type="entry name" value="TetR_N"/>
    <property type="match status" value="1"/>
</dbReference>
<dbReference type="Gene3D" id="1.10.10.60">
    <property type="entry name" value="Homeodomain-like"/>
    <property type="match status" value="1"/>
</dbReference>
<dbReference type="GO" id="GO:0003700">
    <property type="term" value="F:DNA-binding transcription factor activity"/>
    <property type="evidence" value="ECO:0007669"/>
    <property type="project" value="TreeGrafter"/>
</dbReference>
<dbReference type="InterPro" id="IPR009057">
    <property type="entry name" value="Homeodomain-like_sf"/>
</dbReference>
<evidence type="ECO:0000313" key="7">
    <source>
        <dbReference type="EMBL" id="MCM0621799.1"/>
    </source>
</evidence>
<dbReference type="Gene3D" id="1.10.357.10">
    <property type="entry name" value="Tetracycline Repressor, domain 2"/>
    <property type="match status" value="1"/>
</dbReference>
<sequence length="215" mass="22464">MDEALALADAEGVEALTMRSLAARVGVQPMSLYHHVANKEAVLDALVERVVAEIALPSAEAVAAGADWRTELAGRCSSTRLAMTRHPWCLHLIETRTSPGPVLLGHHEAVLATLAEAGFDTATAGLAFAVLDAFTFGFALQQATLPMPTEAGPGFEEEIAAVAEPMLAAMGEAYPHVAGLAREQVLAPGYDFAAHFEVGLGVLLDGLEVRRAAGA</sequence>
<evidence type="ECO:0000256" key="3">
    <source>
        <dbReference type="ARBA" id="ARBA00023125"/>
    </source>
</evidence>
<keyword evidence="2" id="KW-0805">Transcription regulation</keyword>
<comment type="caution">
    <text evidence="7">The sequence shown here is derived from an EMBL/GenBank/DDBJ whole genome shotgun (WGS) entry which is preliminary data.</text>
</comment>
<dbReference type="AlphaFoldDB" id="A0A9X2DA03"/>